<evidence type="ECO:0000259" key="9">
    <source>
        <dbReference type="Pfam" id="PF07715"/>
    </source>
</evidence>
<dbReference type="SUPFAM" id="SSF56935">
    <property type="entry name" value="Porins"/>
    <property type="match status" value="1"/>
</dbReference>
<evidence type="ECO:0000256" key="8">
    <source>
        <dbReference type="SAM" id="SignalP"/>
    </source>
</evidence>
<evidence type="ECO:0000256" key="6">
    <source>
        <dbReference type="ARBA" id="ARBA00023237"/>
    </source>
</evidence>
<sequence>MKKLLFLMVCFMSCTAAMAQTAIHGRVLNEGTNEPLIGATVVEQNTSNGTVTDVDGAFRLTVAKLPVSIKVSYIGYSEKVVTVTSAQPLIIRMQDISNELSETVVIGYSGSIIRSKMTNSIAKVKNESLTTGMFSNPSQALSGAVAGLKVVQGSGNPNASPTIVLRGGTDYDGSGAPLVVVDGMIRSSMADVNPNDIQSMEVMKDAGATAIYGSRANNGVILITTKKGKDGEGKVGFSSKLSWNYFNNPYKFLDAGDYLYYQRRSYLYAEQKGTVTLSSLSGNQPYGTGNKYEADGNKSSAGIWGVYEYGALAPDVQKELIGKGWRTMTDPVTNKTLIYVNNHMEDFNINTPSFSQDYNVNFSGGNDRGHYYTSLGYNNSEGNAINNYNRRLSFLLNTDYKIKKWLTSYSSFNFSTAKYLGISPFAGEANYFSRNFSYPPTFRAYNNKGELLLGKNSGDGNQKFLENAIDQDYSRQKFTFSQDFRFSIVDGLTLDLKGDWYYQYYTGQSFYHTYLSSPGRYSTGHKSFAESEKHLTQTYNVLLNYNKTLGKHTVSGLLGWEYFHQKLFDLQASGSNPANNYFRDLEYTVTDEGKRMVDTGHSKFITQSYFARVNYDYDAKYLVGITVRRDGISKLSKDNRWGTFPGLSLGWVFSHEKFMEKTTGWLSFGKVRASWGKNGNVNSSWVGDYTVQGAYAMDTYHGTTSYYLNNIPTAYLTWETSRTLELGLDLGFLNNKIQTNITWYDRVTSDKYANIVIPASSGFTSITSNNGKLRNRGVELETNCHILNTADWKVDWAFNIARNTNKILQLPDNGRDKNRQGGYEVYTGNGDKKMWVGGYAENETPGDLWVFQAEGIYKTYDEIPGNLIDKSTSNNGGNNKFLYGPAAYQSTGKAAGGLAIMPGDIKWKDVNGDGVIDNYDLVKVGNMTPKWTGGTTLTASWKGLALTARLDFALGFKTYDYRTPWIMGNMQGTYNTLTNVKDTWSEDNPNAKYPIYIWADQLNARNYDRYNSMFVYNGDYLSFRELTLSYSLPRQWLSKVSIESLTVSVTGQNLGYLCAAPYVFSPEVASNWGGYPLPRMLVLGLNLTF</sequence>
<keyword evidence="2 7" id="KW-0813">Transport</keyword>
<feature type="domain" description="TonB-dependent receptor plug" evidence="9">
    <location>
        <begin position="116"/>
        <end position="220"/>
    </location>
</feature>
<keyword evidence="4 7" id="KW-0812">Transmembrane</keyword>
<evidence type="ECO:0000256" key="7">
    <source>
        <dbReference type="PROSITE-ProRule" id="PRU01360"/>
    </source>
</evidence>
<dbReference type="InterPro" id="IPR036942">
    <property type="entry name" value="Beta-barrel_TonB_sf"/>
</dbReference>
<evidence type="ECO:0000256" key="5">
    <source>
        <dbReference type="ARBA" id="ARBA00023136"/>
    </source>
</evidence>
<dbReference type="PROSITE" id="PS00018">
    <property type="entry name" value="EF_HAND_1"/>
    <property type="match status" value="1"/>
</dbReference>
<dbReference type="EMBL" id="JRPQ01000066">
    <property type="protein sequence ID" value="KGI22561.1"/>
    <property type="molecule type" value="Genomic_DNA"/>
</dbReference>
<dbReference type="InterPro" id="IPR023996">
    <property type="entry name" value="TonB-dep_OMP_SusC/RagA"/>
</dbReference>
<keyword evidence="5 7" id="KW-0472">Membrane</keyword>
<keyword evidence="3 7" id="KW-1134">Transmembrane beta strand</keyword>
<dbReference type="NCBIfam" id="TIGR04057">
    <property type="entry name" value="SusC_RagA_signa"/>
    <property type="match status" value="1"/>
</dbReference>
<dbReference type="PROSITE" id="PS52016">
    <property type="entry name" value="TONB_DEPENDENT_REC_3"/>
    <property type="match status" value="1"/>
</dbReference>
<dbReference type="OrthoDB" id="1096961at2"/>
<dbReference type="InterPro" id="IPR008969">
    <property type="entry name" value="CarboxyPept-like_regulatory"/>
</dbReference>
<reference evidence="10 11" key="1">
    <citation type="submission" date="2014-07" db="EMBL/GenBank/DDBJ databases">
        <authorList>
            <person name="McCorrison J."/>
            <person name="Sanka R."/>
            <person name="Torralba M."/>
            <person name="Gillis M."/>
            <person name="Haft D.H."/>
            <person name="Methe B."/>
            <person name="Sutton G."/>
            <person name="Nelson K.E."/>
        </authorList>
    </citation>
    <scope>NUCLEOTIDE SEQUENCE [LARGE SCALE GENOMIC DNA]</scope>
    <source>
        <strain evidence="10 11">S9-PR14</strain>
    </source>
</reference>
<keyword evidence="6 7" id="KW-0998">Cell outer membrane</keyword>
<dbReference type="InterPro" id="IPR037066">
    <property type="entry name" value="Plug_dom_sf"/>
</dbReference>
<proteinExistence type="inferred from homology"/>
<dbReference type="InterPro" id="IPR039426">
    <property type="entry name" value="TonB-dep_rcpt-like"/>
</dbReference>
<dbReference type="Pfam" id="PF13715">
    <property type="entry name" value="CarbopepD_reg_2"/>
    <property type="match status" value="1"/>
</dbReference>
<accession>A0A098YTB4</accession>
<feature type="chain" id="PRO_5001942801" evidence="8">
    <location>
        <begin position="20"/>
        <end position="1089"/>
    </location>
</feature>
<comment type="caution">
    <text evidence="10">The sequence shown here is derived from an EMBL/GenBank/DDBJ whole genome shotgun (WGS) entry which is preliminary data.</text>
</comment>
<comment type="similarity">
    <text evidence="7">Belongs to the TonB-dependent receptor family.</text>
</comment>
<dbReference type="AlphaFoldDB" id="A0A098YTB4"/>
<dbReference type="GO" id="GO:0009279">
    <property type="term" value="C:cell outer membrane"/>
    <property type="evidence" value="ECO:0007669"/>
    <property type="project" value="UniProtKB-SubCell"/>
</dbReference>
<evidence type="ECO:0000313" key="11">
    <source>
        <dbReference type="Proteomes" id="UP000029723"/>
    </source>
</evidence>
<comment type="subcellular location">
    <subcellularLocation>
        <location evidence="1 7">Cell outer membrane</location>
        <topology evidence="1 7">Multi-pass membrane protein</topology>
    </subcellularLocation>
</comment>
<dbReference type="Proteomes" id="UP000029723">
    <property type="component" value="Unassembled WGS sequence"/>
</dbReference>
<gene>
    <name evidence="10" type="ORF">HMPREF9304_03895</name>
</gene>
<dbReference type="Gene3D" id="2.60.40.1120">
    <property type="entry name" value="Carboxypeptidase-like, regulatory domain"/>
    <property type="match status" value="1"/>
</dbReference>
<dbReference type="Pfam" id="PF07715">
    <property type="entry name" value="Plug"/>
    <property type="match status" value="1"/>
</dbReference>
<keyword evidence="8" id="KW-0732">Signal</keyword>
<organism evidence="10 11">
    <name type="scientific">Hoylesella timonensis S9-PR14</name>
    <dbReference type="NCBI Taxonomy" id="1401062"/>
    <lineage>
        <taxon>Bacteria</taxon>
        <taxon>Pseudomonadati</taxon>
        <taxon>Bacteroidota</taxon>
        <taxon>Bacteroidia</taxon>
        <taxon>Bacteroidales</taxon>
        <taxon>Prevotellaceae</taxon>
        <taxon>Hoylesella</taxon>
    </lineage>
</organism>
<evidence type="ECO:0000256" key="2">
    <source>
        <dbReference type="ARBA" id="ARBA00022448"/>
    </source>
</evidence>
<dbReference type="InterPro" id="IPR023997">
    <property type="entry name" value="TonB-dep_OMP_SusC/RagA_CS"/>
</dbReference>
<evidence type="ECO:0000256" key="1">
    <source>
        <dbReference type="ARBA" id="ARBA00004571"/>
    </source>
</evidence>
<feature type="signal peptide" evidence="8">
    <location>
        <begin position="1"/>
        <end position="19"/>
    </location>
</feature>
<name>A0A098YTB4_9BACT</name>
<dbReference type="InterPro" id="IPR018247">
    <property type="entry name" value="EF_Hand_1_Ca_BS"/>
</dbReference>
<dbReference type="Gene3D" id="2.40.170.20">
    <property type="entry name" value="TonB-dependent receptor, beta-barrel domain"/>
    <property type="match status" value="1"/>
</dbReference>
<dbReference type="NCBIfam" id="TIGR04056">
    <property type="entry name" value="OMP_RagA_SusC"/>
    <property type="match status" value="1"/>
</dbReference>
<evidence type="ECO:0000313" key="10">
    <source>
        <dbReference type="EMBL" id="KGI22561.1"/>
    </source>
</evidence>
<evidence type="ECO:0000256" key="3">
    <source>
        <dbReference type="ARBA" id="ARBA00022452"/>
    </source>
</evidence>
<dbReference type="RefSeq" id="WP_036926536.1">
    <property type="nucleotide sequence ID" value="NZ_JRPQ01000066.1"/>
</dbReference>
<dbReference type="InterPro" id="IPR012910">
    <property type="entry name" value="Plug_dom"/>
</dbReference>
<protein>
    <submittedName>
        <fullName evidence="10">Membrane protein</fullName>
    </submittedName>
</protein>
<dbReference type="Gene3D" id="2.170.130.10">
    <property type="entry name" value="TonB-dependent receptor, plug domain"/>
    <property type="match status" value="1"/>
</dbReference>
<evidence type="ECO:0000256" key="4">
    <source>
        <dbReference type="ARBA" id="ARBA00022692"/>
    </source>
</evidence>
<dbReference type="SUPFAM" id="SSF49464">
    <property type="entry name" value="Carboxypeptidase regulatory domain-like"/>
    <property type="match status" value="1"/>
</dbReference>